<dbReference type="OrthoDB" id="10638098at2759"/>
<dbReference type="RefSeq" id="XP_001316488.1">
    <property type="nucleotide sequence ID" value="XM_001316453.1"/>
</dbReference>
<keyword evidence="2" id="KW-1185">Reference proteome</keyword>
<proteinExistence type="predicted"/>
<dbReference type="KEGG" id="tva:4762124"/>
<dbReference type="SUPFAM" id="SSF48371">
    <property type="entry name" value="ARM repeat"/>
    <property type="match status" value="1"/>
</dbReference>
<reference evidence="1" key="1">
    <citation type="submission" date="2006-10" db="EMBL/GenBank/DDBJ databases">
        <authorList>
            <person name="Amadeo P."/>
            <person name="Zhao Q."/>
            <person name="Wortman J."/>
            <person name="Fraser-Liggett C."/>
            <person name="Carlton J."/>
        </authorList>
    </citation>
    <scope>NUCLEOTIDE SEQUENCE</scope>
    <source>
        <strain evidence="1">G3</strain>
    </source>
</reference>
<evidence type="ECO:0000313" key="1">
    <source>
        <dbReference type="EMBL" id="EAY04265.1"/>
    </source>
</evidence>
<dbReference type="InterPro" id="IPR016024">
    <property type="entry name" value="ARM-type_fold"/>
</dbReference>
<reference evidence="1" key="2">
    <citation type="journal article" date="2007" name="Science">
        <title>Draft genome sequence of the sexually transmitted pathogen Trichomonas vaginalis.</title>
        <authorList>
            <person name="Carlton J.M."/>
            <person name="Hirt R.P."/>
            <person name="Silva J.C."/>
            <person name="Delcher A.L."/>
            <person name="Schatz M."/>
            <person name="Zhao Q."/>
            <person name="Wortman J.R."/>
            <person name="Bidwell S.L."/>
            <person name="Alsmark U.C.M."/>
            <person name="Besteiro S."/>
            <person name="Sicheritz-Ponten T."/>
            <person name="Noel C.J."/>
            <person name="Dacks J.B."/>
            <person name="Foster P.G."/>
            <person name="Simillion C."/>
            <person name="Van de Peer Y."/>
            <person name="Miranda-Saavedra D."/>
            <person name="Barton G.J."/>
            <person name="Westrop G.D."/>
            <person name="Mueller S."/>
            <person name="Dessi D."/>
            <person name="Fiori P.L."/>
            <person name="Ren Q."/>
            <person name="Paulsen I."/>
            <person name="Zhang H."/>
            <person name="Bastida-Corcuera F.D."/>
            <person name="Simoes-Barbosa A."/>
            <person name="Brown M.T."/>
            <person name="Hayes R.D."/>
            <person name="Mukherjee M."/>
            <person name="Okumura C.Y."/>
            <person name="Schneider R."/>
            <person name="Smith A.J."/>
            <person name="Vanacova S."/>
            <person name="Villalvazo M."/>
            <person name="Haas B.J."/>
            <person name="Pertea M."/>
            <person name="Feldblyum T.V."/>
            <person name="Utterback T.R."/>
            <person name="Shu C.L."/>
            <person name="Osoegawa K."/>
            <person name="de Jong P.J."/>
            <person name="Hrdy I."/>
            <person name="Horvathova L."/>
            <person name="Zubacova Z."/>
            <person name="Dolezal P."/>
            <person name="Malik S.B."/>
            <person name="Logsdon J.M. Jr."/>
            <person name="Henze K."/>
            <person name="Gupta A."/>
            <person name="Wang C.C."/>
            <person name="Dunne R.L."/>
            <person name="Upcroft J.A."/>
            <person name="Upcroft P."/>
            <person name="White O."/>
            <person name="Salzberg S.L."/>
            <person name="Tang P."/>
            <person name="Chiu C.-H."/>
            <person name="Lee Y.-S."/>
            <person name="Embley T.M."/>
            <person name="Coombs G.H."/>
            <person name="Mottram J.C."/>
            <person name="Tachezy J."/>
            <person name="Fraser-Liggett C.M."/>
            <person name="Johnson P.J."/>
        </authorList>
    </citation>
    <scope>NUCLEOTIDE SEQUENCE [LARGE SCALE GENOMIC DNA]</scope>
    <source>
        <strain evidence="1">G3</strain>
    </source>
</reference>
<name>A2EST9_TRIV3</name>
<dbReference type="STRING" id="5722.A2EST9"/>
<sequence>MKANRITGGTLKLRVAKACQPFSFPLRSDMTPATLISDILSVFDYKIETEVIIRNENTGEQILNLSETEKLDLSLLNGSFLVSFQDADLGTQAFYDSLNSMADHTGRFEFAQRLKDKLSTLYAYHAMIFKYQFLSLAFNDIVNKNSTPVSDNLDAWISEKLFESSIVIMSIINLISNHLADSYFWTDVSIDTGLQPTLTLDNPKLSIITTLIAKLVLYNVPYQKIAVAIIEPFKPSLLAEQLIISFFNVIYSRCTIEDAYIILSDIFTDTWIYESFSSEESFSKFITTDPYPTAFPFLYVRNIINDVIAGNTDLDETISIIEQIVEPDLIHNVQLTQAIVEPFINSIFNRIFANENIKDKSTVTDDAIIQEVLEMANPIFKRFIAPYQHAHFETLEVMQEIFRKRNFFPTGLFKIIFSYLYKQKIISSSMINAWMRNSGRNSPGKESALLEIGTFVLTEIPNSIRGVILDHRDE</sequence>
<evidence type="ECO:0000313" key="2">
    <source>
        <dbReference type="Proteomes" id="UP000001542"/>
    </source>
</evidence>
<protein>
    <submittedName>
        <fullName evidence="1">Uncharacterized protein</fullName>
    </submittedName>
</protein>
<dbReference type="AlphaFoldDB" id="A2EST9"/>
<organism evidence="1 2">
    <name type="scientific">Trichomonas vaginalis (strain ATCC PRA-98 / G3)</name>
    <dbReference type="NCBI Taxonomy" id="412133"/>
    <lineage>
        <taxon>Eukaryota</taxon>
        <taxon>Metamonada</taxon>
        <taxon>Parabasalia</taxon>
        <taxon>Trichomonadida</taxon>
        <taxon>Trichomonadidae</taxon>
        <taxon>Trichomonas</taxon>
    </lineage>
</organism>
<dbReference type="EMBL" id="DS113480">
    <property type="protein sequence ID" value="EAY04265.1"/>
    <property type="molecule type" value="Genomic_DNA"/>
</dbReference>
<dbReference type="VEuPathDB" id="TrichDB:TVAG_390350"/>
<dbReference type="VEuPathDB" id="TrichDB:TVAGG3_0181960"/>
<dbReference type="Gene3D" id="1.25.40.180">
    <property type="match status" value="1"/>
</dbReference>
<dbReference type="Proteomes" id="UP000001542">
    <property type="component" value="Unassembled WGS sequence"/>
</dbReference>
<accession>A2EST9</accession>
<gene>
    <name evidence="1" type="ORF">TVAG_390350</name>
</gene>
<dbReference type="InParanoid" id="A2EST9"/>